<keyword evidence="2" id="KW-1185">Reference proteome</keyword>
<organism evidence="1 2">
    <name type="scientific">Stentor coeruleus</name>
    <dbReference type="NCBI Taxonomy" id="5963"/>
    <lineage>
        <taxon>Eukaryota</taxon>
        <taxon>Sar</taxon>
        <taxon>Alveolata</taxon>
        <taxon>Ciliophora</taxon>
        <taxon>Postciliodesmatophora</taxon>
        <taxon>Heterotrichea</taxon>
        <taxon>Heterotrichida</taxon>
        <taxon>Stentoridae</taxon>
        <taxon>Stentor</taxon>
    </lineage>
</organism>
<evidence type="ECO:0000313" key="2">
    <source>
        <dbReference type="Proteomes" id="UP000187209"/>
    </source>
</evidence>
<gene>
    <name evidence="1" type="ORF">SteCoe_33145</name>
</gene>
<dbReference type="AlphaFoldDB" id="A0A1R2AXE0"/>
<accession>A0A1R2AXE0</accession>
<evidence type="ECO:0008006" key="3">
    <source>
        <dbReference type="Google" id="ProtNLM"/>
    </source>
</evidence>
<dbReference type="Proteomes" id="UP000187209">
    <property type="component" value="Unassembled WGS sequence"/>
</dbReference>
<evidence type="ECO:0000313" key="1">
    <source>
        <dbReference type="EMBL" id="OMJ69188.1"/>
    </source>
</evidence>
<name>A0A1R2AXE0_9CILI</name>
<dbReference type="OrthoDB" id="326066at2759"/>
<dbReference type="EMBL" id="MPUH01001229">
    <property type="protein sequence ID" value="OMJ69188.1"/>
    <property type="molecule type" value="Genomic_DNA"/>
</dbReference>
<reference evidence="1 2" key="1">
    <citation type="submission" date="2016-11" db="EMBL/GenBank/DDBJ databases">
        <title>The macronuclear genome of Stentor coeruleus: a giant cell with tiny introns.</title>
        <authorList>
            <person name="Slabodnick M."/>
            <person name="Ruby J.G."/>
            <person name="Reiff S.B."/>
            <person name="Swart E.C."/>
            <person name="Gosai S."/>
            <person name="Prabakaran S."/>
            <person name="Witkowska E."/>
            <person name="Larue G.E."/>
            <person name="Fisher S."/>
            <person name="Freeman R.M."/>
            <person name="Gunawardena J."/>
            <person name="Chu W."/>
            <person name="Stover N.A."/>
            <person name="Gregory B.D."/>
            <person name="Nowacki M."/>
            <person name="Derisi J."/>
            <person name="Roy S.W."/>
            <person name="Marshall W.F."/>
            <person name="Sood P."/>
        </authorList>
    </citation>
    <scope>NUCLEOTIDE SEQUENCE [LARGE SCALE GENOMIC DNA]</scope>
    <source>
        <strain evidence="1">WM001</strain>
    </source>
</reference>
<proteinExistence type="predicted"/>
<comment type="caution">
    <text evidence="1">The sequence shown here is derived from an EMBL/GenBank/DDBJ whole genome shotgun (WGS) entry which is preliminary data.</text>
</comment>
<protein>
    <recommendedName>
        <fullName evidence="3">F-box domain-containing protein</fullName>
    </recommendedName>
</protein>
<sequence length="464" mass="54076">MASGIRVILGRNMKKKDPKPFLPMIGSNLIREIISYINYPDFIELCICCKKLNKFLTDKYVRFVVSPPKSLYSSENSGIIPLLEKRITDQFFRDQIPFSVSVLKHTRIACFHYIMHESRQFLFVHHGGTFNIKEISDFSFDLYSIFSMEFEKQIFVADGYKNKAVLAMANEAKSLVLNYKSEILNLTPSKIPVFTLEYRKKEKNPIFVNFLNKGKHIIIGFRATVYLLNDQMAILNIYDLEEFARVPVEEGQKKVYKYDLHVPSKIGKSFIISNEHIIKIYRVGTSEEILIKSKWPLVQIATCTINNHPELLFADNRGYIFINNEKHQLKARCEGKFGLLREFLIYCDYTAYNKIHVYNIILNKPVFEFFLPAYAIPSIIGLCPYKIFYFQNEILWMHSIITGNNYSLDLPFKQIFEIKFINPIFIVTGESDGVFGICMMDLYKKAVPKSNMQNIITRINQFRG</sequence>